<name>A0A970B9J9_9GAMM</name>
<proteinExistence type="inferred from homology"/>
<comment type="cofactor">
    <cofactor evidence="1">
        <name>Zn(2+)</name>
        <dbReference type="ChEBI" id="CHEBI:29105"/>
    </cofactor>
</comment>
<dbReference type="InterPro" id="IPR038418">
    <property type="entry name" value="6-PTP_synth/QueD_sf"/>
</dbReference>
<dbReference type="AlphaFoldDB" id="A0A970B9J9"/>
<dbReference type="SUPFAM" id="SSF55620">
    <property type="entry name" value="Tetrahydrobiopterin biosynthesis enzymes-like"/>
    <property type="match status" value="2"/>
</dbReference>
<comment type="catalytic activity">
    <reaction evidence="10">
        <text>7,8-dihydroneopterin 3'-triphosphate + H2O = 6-carboxy-5,6,7,8-tetrahydropterin + triphosphate + acetaldehyde + 2 H(+)</text>
        <dbReference type="Rhea" id="RHEA:27966"/>
        <dbReference type="ChEBI" id="CHEBI:15343"/>
        <dbReference type="ChEBI" id="CHEBI:15377"/>
        <dbReference type="ChEBI" id="CHEBI:15378"/>
        <dbReference type="ChEBI" id="CHEBI:18036"/>
        <dbReference type="ChEBI" id="CHEBI:58462"/>
        <dbReference type="ChEBI" id="CHEBI:61032"/>
        <dbReference type="EC" id="4.1.2.50"/>
    </reaction>
</comment>
<evidence type="ECO:0000256" key="5">
    <source>
        <dbReference type="ARBA" id="ARBA00018141"/>
    </source>
</evidence>
<keyword evidence="7" id="KW-0862">Zinc</keyword>
<dbReference type="PANTHER" id="PTHR12589">
    <property type="entry name" value="PYRUVOYL TETRAHYDROBIOPTERIN SYNTHASE"/>
    <property type="match status" value="1"/>
</dbReference>
<comment type="pathway">
    <text evidence="2">Purine metabolism; 7-cyano-7-deazaguanine biosynthesis.</text>
</comment>
<dbReference type="Proteomes" id="UP000653472">
    <property type="component" value="Unassembled WGS sequence"/>
</dbReference>
<evidence type="ECO:0000256" key="2">
    <source>
        <dbReference type="ARBA" id="ARBA00005061"/>
    </source>
</evidence>
<dbReference type="PANTHER" id="PTHR12589:SF7">
    <property type="entry name" value="6-PYRUVOYL TETRAHYDROBIOPTERIN SYNTHASE"/>
    <property type="match status" value="1"/>
</dbReference>
<evidence type="ECO:0000256" key="7">
    <source>
        <dbReference type="ARBA" id="ARBA00022833"/>
    </source>
</evidence>
<dbReference type="GO" id="GO:0046872">
    <property type="term" value="F:metal ion binding"/>
    <property type="evidence" value="ECO:0007669"/>
    <property type="project" value="UniProtKB-KW"/>
</dbReference>
<dbReference type="RefSeq" id="WP_168147719.1">
    <property type="nucleotide sequence ID" value="NZ_JAAVXB010000004.1"/>
</dbReference>
<evidence type="ECO:0000256" key="6">
    <source>
        <dbReference type="ARBA" id="ARBA00022723"/>
    </source>
</evidence>
<comment type="caution">
    <text evidence="11">The sequence shown here is derived from an EMBL/GenBank/DDBJ whole genome shotgun (WGS) entry which is preliminary data.</text>
</comment>
<evidence type="ECO:0000256" key="10">
    <source>
        <dbReference type="ARBA" id="ARBA00048807"/>
    </source>
</evidence>
<dbReference type="GO" id="GO:0070497">
    <property type="term" value="F:6-carboxytetrahydropterin synthase activity"/>
    <property type="evidence" value="ECO:0007669"/>
    <property type="project" value="UniProtKB-EC"/>
</dbReference>
<evidence type="ECO:0000256" key="8">
    <source>
        <dbReference type="ARBA" id="ARBA00023239"/>
    </source>
</evidence>
<evidence type="ECO:0000256" key="3">
    <source>
        <dbReference type="ARBA" id="ARBA00008900"/>
    </source>
</evidence>
<keyword evidence="8" id="KW-0456">Lyase</keyword>
<keyword evidence="12" id="KW-1185">Reference proteome</keyword>
<dbReference type="EC" id="4.1.2.50" evidence="4"/>
<dbReference type="InterPro" id="IPR007115">
    <property type="entry name" value="6-PTP_synth/QueD"/>
</dbReference>
<evidence type="ECO:0000313" key="12">
    <source>
        <dbReference type="Proteomes" id="UP000653472"/>
    </source>
</evidence>
<accession>A0A970B9J9</accession>
<sequence>MSCLFVEQLTVIDCAYLDATRGLVGESWIVDIELEGDLDGQSMVLDFGEVKKRLKRAIDSSVDHSLLVPGRSAALTIAREAGRTMLRFTSAHGDIEHHSPDAAVSVLDTDVVTADTLTAYLRPRLQAVLPATVRRLGLSLRHEQIDGALYHYVHGLKKHDGLCQRIAHGHRSRIEVRIDGQRDATLEADIARQWRDIYLGTCEDIVSDDGERIHFAYTAAEGAYALTLPRGRVDLLETDSTVEQIASKLLNKLMTSQKHGHSITVRAYEGVMKGALAAGQC</sequence>
<evidence type="ECO:0000313" key="11">
    <source>
        <dbReference type="EMBL" id="NKF22461.1"/>
    </source>
</evidence>
<dbReference type="Gene3D" id="3.30.479.10">
    <property type="entry name" value="6-pyruvoyl tetrahydropterin synthase/QueD"/>
    <property type="match status" value="2"/>
</dbReference>
<reference evidence="11" key="1">
    <citation type="submission" date="2020-03" db="EMBL/GenBank/DDBJ databases">
        <title>Solimonas marina sp. nov., isolated from deep seawater of the Pacific Ocean.</title>
        <authorList>
            <person name="Liu X."/>
            <person name="Lai Q."/>
            <person name="Sun F."/>
            <person name="Gai Y."/>
            <person name="Li G."/>
            <person name="Shao Z."/>
        </authorList>
    </citation>
    <scope>NUCLEOTIDE SEQUENCE</scope>
    <source>
        <strain evidence="11">C16B3</strain>
    </source>
</reference>
<evidence type="ECO:0000256" key="9">
    <source>
        <dbReference type="ARBA" id="ARBA00031449"/>
    </source>
</evidence>
<gene>
    <name evidence="11" type="ORF">G7Y82_09025</name>
</gene>
<comment type="similarity">
    <text evidence="3">Belongs to the PTPS family. QueD subfamily.</text>
</comment>
<keyword evidence="6" id="KW-0479">Metal-binding</keyword>
<protein>
    <recommendedName>
        <fullName evidence="5">6-carboxy-5,6,7,8-tetrahydropterin synthase</fullName>
        <ecNumber evidence="4">4.1.2.50</ecNumber>
    </recommendedName>
    <alternativeName>
        <fullName evidence="9">Queuosine biosynthesis protein QueD</fullName>
    </alternativeName>
</protein>
<dbReference type="EMBL" id="JAAVXB010000004">
    <property type="protein sequence ID" value="NKF22461.1"/>
    <property type="molecule type" value="Genomic_DNA"/>
</dbReference>
<dbReference type="Pfam" id="PF01242">
    <property type="entry name" value="PTPS"/>
    <property type="match status" value="1"/>
</dbReference>
<evidence type="ECO:0000256" key="4">
    <source>
        <dbReference type="ARBA" id="ARBA00012982"/>
    </source>
</evidence>
<evidence type="ECO:0000256" key="1">
    <source>
        <dbReference type="ARBA" id="ARBA00001947"/>
    </source>
</evidence>
<organism evidence="11 12">
    <name type="scientific">Solimonas marina</name>
    <dbReference type="NCBI Taxonomy" id="2714601"/>
    <lineage>
        <taxon>Bacteria</taxon>
        <taxon>Pseudomonadati</taxon>
        <taxon>Pseudomonadota</taxon>
        <taxon>Gammaproteobacteria</taxon>
        <taxon>Nevskiales</taxon>
        <taxon>Nevskiaceae</taxon>
        <taxon>Solimonas</taxon>
    </lineage>
</organism>